<comment type="subcellular location">
    <subcellularLocation>
        <location evidence="1">Endoplasmic reticulum membrane</location>
        <topology evidence="1">Multi-pass membrane protein</topology>
    </subcellularLocation>
</comment>
<keyword evidence="5 8" id="KW-1133">Transmembrane helix</keyword>
<dbReference type="InterPro" id="IPR046401">
    <property type="entry name" value="FITM1/2"/>
</dbReference>
<dbReference type="HAMAP" id="MF_03230">
    <property type="entry name" value="FITM2"/>
    <property type="match status" value="1"/>
</dbReference>
<keyword evidence="4" id="KW-0256">Endoplasmic reticulum</keyword>
<dbReference type="AlphaFoldDB" id="A0A914HSK3"/>
<dbReference type="GO" id="GO:0034389">
    <property type="term" value="P:lipid droplet organization"/>
    <property type="evidence" value="ECO:0007669"/>
    <property type="project" value="InterPro"/>
</dbReference>
<feature type="transmembrane region" description="Helical" evidence="8">
    <location>
        <begin position="161"/>
        <end position="181"/>
    </location>
</feature>
<evidence type="ECO:0000256" key="1">
    <source>
        <dbReference type="ARBA" id="ARBA00004477"/>
    </source>
</evidence>
<dbReference type="GO" id="GO:0008654">
    <property type="term" value="P:phospholipid biosynthetic process"/>
    <property type="evidence" value="ECO:0007669"/>
    <property type="project" value="TreeGrafter"/>
</dbReference>
<evidence type="ECO:0000256" key="8">
    <source>
        <dbReference type="SAM" id="Phobius"/>
    </source>
</evidence>
<evidence type="ECO:0000256" key="7">
    <source>
        <dbReference type="ARBA" id="ARBA00023136"/>
    </source>
</evidence>
<evidence type="ECO:0000256" key="3">
    <source>
        <dbReference type="ARBA" id="ARBA00022801"/>
    </source>
</evidence>
<evidence type="ECO:0000256" key="2">
    <source>
        <dbReference type="ARBA" id="ARBA00022692"/>
    </source>
</evidence>
<keyword evidence="7 8" id="KW-0472">Membrane</keyword>
<dbReference type="GO" id="GO:0005789">
    <property type="term" value="C:endoplasmic reticulum membrane"/>
    <property type="evidence" value="ECO:0007669"/>
    <property type="project" value="UniProtKB-SubCell"/>
</dbReference>
<dbReference type="GO" id="GO:0019915">
    <property type="term" value="P:lipid storage"/>
    <property type="evidence" value="ECO:0007669"/>
    <property type="project" value="InterPro"/>
</dbReference>
<sequence length="329" mass="38127">MLIIRYIPAIEFAYLSYYSMTLSDTSNRQQSNGSRNADLHRSVTEAVEANGTQQNGGGNFLTAPTSFHDVLLGVLTQLARKYLFIDAQKKAMFYLAIVAIFSLFSQTTELPGGFYLTQKHNVFNQFGTKLGWFWTMILLLPFVWLTSLLHHESKLKAAFDLFRLLVATAFWYIFTSCFVKFELHTGKCHGSTGTVRPNCYENGGKWIPGFDISGHAFLLIYSILIICEESTSFQNWPSKPRVTVQHVPSREEFVHFQQKTKFIQWNFVLLLILHLVWDLQLGITSLYYHEFWQKLIGACIGVFSWFVTYRFWFVVGFPFLPIRRHIKSF</sequence>
<evidence type="ECO:0000256" key="5">
    <source>
        <dbReference type="ARBA" id="ARBA00022989"/>
    </source>
</evidence>
<keyword evidence="9" id="KW-1185">Reference proteome</keyword>
<reference evidence="10" key="1">
    <citation type="submission" date="2022-11" db="UniProtKB">
        <authorList>
            <consortium name="WormBaseParasite"/>
        </authorList>
    </citation>
    <scope>IDENTIFICATION</scope>
</reference>
<dbReference type="GO" id="GO:0010945">
    <property type="term" value="F:coenzyme A diphosphatase activity"/>
    <property type="evidence" value="ECO:0007669"/>
    <property type="project" value="InterPro"/>
</dbReference>
<keyword evidence="3" id="KW-0378">Hydrolase</keyword>
<feature type="transmembrane region" description="Helical" evidence="8">
    <location>
        <begin position="130"/>
        <end position="149"/>
    </location>
</feature>
<keyword evidence="6" id="KW-0443">Lipid metabolism</keyword>
<keyword evidence="2 8" id="KW-0812">Transmembrane</keyword>
<dbReference type="PANTHER" id="PTHR23129:SF0">
    <property type="entry name" value="ACYL-COENZYME A DIPHOSPHATASE FITM2"/>
    <property type="match status" value="1"/>
</dbReference>
<dbReference type="InterPro" id="IPR019388">
    <property type="entry name" value="FIT"/>
</dbReference>
<accession>A0A914HSK3</accession>
<protein>
    <submittedName>
        <fullName evidence="10">Uncharacterized protein</fullName>
    </submittedName>
</protein>
<feature type="transmembrane region" description="Helical" evidence="8">
    <location>
        <begin position="295"/>
        <end position="320"/>
    </location>
</feature>
<name>A0A914HSK3_GLORO</name>
<feature type="transmembrane region" description="Helical" evidence="8">
    <location>
        <begin position="206"/>
        <end position="227"/>
    </location>
</feature>
<proteinExistence type="inferred from homology"/>
<evidence type="ECO:0000256" key="6">
    <source>
        <dbReference type="ARBA" id="ARBA00023098"/>
    </source>
</evidence>
<dbReference type="Pfam" id="PF10261">
    <property type="entry name" value="FIT"/>
    <property type="match status" value="1"/>
</dbReference>
<dbReference type="Proteomes" id="UP000887572">
    <property type="component" value="Unplaced"/>
</dbReference>
<feature type="transmembrane region" description="Helical" evidence="8">
    <location>
        <begin position="91"/>
        <end position="110"/>
    </location>
</feature>
<organism evidence="9 10">
    <name type="scientific">Globodera rostochiensis</name>
    <name type="common">Golden nematode worm</name>
    <name type="synonym">Heterodera rostochiensis</name>
    <dbReference type="NCBI Taxonomy" id="31243"/>
    <lineage>
        <taxon>Eukaryota</taxon>
        <taxon>Metazoa</taxon>
        <taxon>Ecdysozoa</taxon>
        <taxon>Nematoda</taxon>
        <taxon>Chromadorea</taxon>
        <taxon>Rhabditida</taxon>
        <taxon>Tylenchina</taxon>
        <taxon>Tylenchomorpha</taxon>
        <taxon>Tylenchoidea</taxon>
        <taxon>Heteroderidae</taxon>
        <taxon>Heteroderinae</taxon>
        <taxon>Globodera</taxon>
    </lineage>
</organism>
<evidence type="ECO:0000256" key="4">
    <source>
        <dbReference type="ARBA" id="ARBA00022824"/>
    </source>
</evidence>
<feature type="transmembrane region" description="Helical" evidence="8">
    <location>
        <begin position="267"/>
        <end position="289"/>
    </location>
</feature>
<evidence type="ECO:0000313" key="10">
    <source>
        <dbReference type="WBParaSite" id="Gr19_v10_g4089.t1"/>
    </source>
</evidence>
<evidence type="ECO:0000313" key="9">
    <source>
        <dbReference type="Proteomes" id="UP000887572"/>
    </source>
</evidence>
<dbReference type="PANTHER" id="PTHR23129">
    <property type="entry name" value="ACYL-COENZYME A DIPHOSPHATASE FITM2"/>
    <property type="match status" value="1"/>
</dbReference>
<dbReference type="WBParaSite" id="Gr19_v10_g4089.t1">
    <property type="protein sequence ID" value="Gr19_v10_g4089.t1"/>
    <property type="gene ID" value="Gr19_v10_g4089"/>
</dbReference>